<accession>A0A699ZU51</accession>
<organism evidence="1 2">
    <name type="scientific">Haematococcus lacustris</name>
    <name type="common">Green alga</name>
    <name type="synonym">Haematococcus pluvialis</name>
    <dbReference type="NCBI Taxonomy" id="44745"/>
    <lineage>
        <taxon>Eukaryota</taxon>
        <taxon>Viridiplantae</taxon>
        <taxon>Chlorophyta</taxon>
        <taxon>core chlorophytes</taxon>
        <taxon>Chlorophyceae</taxon>
        <taxon>CS clade</taxon>
        <taxon>Chlamydomonadales</taxon>
        <taxon>Haematococcaceae</taxon>
        <taxon>Haematococcus</taxon>
    </lineage>
</organism>
<dbReference type="Proteomes" id="UP000485058">
    <property type="component" value="Unassembled WGS sequence"/>
</dbReference>
<evidence type="ECO:0000313" key="2">
    <source>
        <dbReference type="Proteomes" id="UP000485058"/>
    </source>
</evidence>
<comment type="caution">
    <text evidence="1">The sequence shown here is derived from an EMBL/GenBank/DDBJ whole genome shotgun (WGS) entry which is preliminary data.</text>
</comment>
<proteinExistence type="predicted"/>
<dbReference type="EMBL" id="BLLF01002957">
    <property type="protein sequence ID" value="GFH25921.1"/>
    <property type="molecule type" value="Genomic_DNA"/>
</dbReference>
<reference evidence="1 2" key="1">
    <citation type="submission" date="2020-02" db="EMBL/GenBank/DDBJ databases">
        <title>Draft genome sequence of Haematococcus lacustris strain NIES-144.</title>
        <authorList>
            <person name="Morimoto D."/>
            <person name="Nakagawa S."/>
            <person name="Yoshida T."/>
            <person name="Sawayama S."/>
        </authorList>
    </citation>
    <scope>NUCLEOTIDE SEQUENCE [LARGE SCALE GENOMIC DNA]</scope>
    <source>
        <strain evidence="1 2">NIES-144</strain>
    </source>
</reference>
<evidence type="ECO:0000313" key="1">
    <source>
        <dbReference type="EMBL" id="GFH25921.1"/>
    </source>
</evidence>
<keyword evidence="2" id="KW-1185">Reference proteome</keyword>
<gene>
    <name evidence="1" type="ORF">HaLaN_23969</name>
</gene>
<dbReference type="AlphaFoldDB" id="A0A699ZU51"/>
<protein>
    <submittedName>
        <fullName evidence="1">Uncharacterized protein</fullName>
    </submittedName>
</protein>
<sequence>MELFQTPGGIQIGQSDALAEYREQLRSYINQHGGSLVVLTQQGLARPFAFFPSPLRFVAQDFVDVSTTPDIAHLSPDSNSDNLDHNAPDSNSDNLDHNAWHGYFTGPQDWSGIYRVLVYKAWKNDSSTGPDGPGPGCPVANGPSQDCLATVLCNQHTFLSAEICGNGVDDDGNGLVDKDDEACWRSTTPSTMG</sequence>
<name>A0A699ZU51_HAELA</name>